<feature type="compositionally biased region" description="Basic and acidic residues" evidence="1">
    <location>
        <begin position="15"/>
        <end position="28"/>
    </location>
</feature>
<accession>A0A645D9F6</accession>
<feature type="region of interest" description="Disordered" evidence="1">
    <location>
        <begin position="7"/>
        <end position="38"/>
    </location>
</feature>
<protein>
    <submittedName>
        <fullName evidence="2">Uncharacterized protein</fullName>
    </submittedName>
</protein>
<proteinExistence type="predicted"/>
<feature type="region of interest" description="Disordered" evidence="1">
    <location>
        <begin position="99"/>
        <end position="148"/>
    </location>
</feature>
<evidence type="ECO:0000256" key="1">
    <source>
        <dbReference type="SAM" id="MobiDB-lite"/>
    </source>
</evidence>
<name>A0A645D9F6_9ZZZZ</name>
<organism evidence="2">
    <name type="scientific">bioreactor metagenome</name>
    <dbReference type="NCBI Taxonomy" id="1076179"/>
    <lineage>
        <taxon>unclassified sequences</taxon>
        <taxon>metagenomes</taxon>
        <taxon>ecological metagenomes</taxon>
    </lineage>
</organism>
<feature type="compositionally biased region" description="Basic and acidic residues" evidence="1">
    <location>
        <begin position="116"/>
        <end position="128"/>
    </location>
</feature>
<gene>
    <name evidence="2" type="ORF">SDC9_132330</name>
</gene>
<evidence type="ECO:0000313" key="2">
    <source>
        <dbReference type="EMBL" id="MPM85252.1"/>
    </source>
</evidence>
<dbReference type="AlphaFoldDB" id="A0A645D9F6"/>
<reference evidence="2" key="1">
    <citation type="submission" date="2019-08" db="EMBL/GenBank/DDBJ databases">
        <authorList>
            <person name="Kucharzyk K."/>
            <person name="Murdoch R.W."/>
            <person name="Higgins S."/>
            <person name="Loffler F."/>
        </authorList>
    </citation>
    <scope>NUCLEOTIDE SEQUENCE</scope>
</reference>
<comment type="caution">
    <text evidence="2">The sequence shown here is derived from an EMBL/GenBank/DDBJ whole genome shotgun (WGS) entry which is preliminary data.</text>
</comment>
<sequence length="148" mass="15686">MALLAHLQHAQRQVGGDDRRAGGGEGEARGAGAGGQVEDQLARARIERPLRGVAPPPDLAQREDIVGEVVAAGHPVEHHRHVVAALRQRRAVVGLVVSSGHGPQYATDRPAHARRCREAGPDHDRSSDDGWGQANPRGVATHDEASRS</sequence>
<dbReference type="EMBL" id="VSSQ01033601">
    <property type="protein sequence ID" value="MPM85252.1"/>
    <property type="molecule type" value="Genomic_DNA"/>
</dbReference>